<evidence type="ECO:0000256" key="5">
    <source>
        <dbReference type="SAM" id="MobiDB-lite"/>
    </source>
</evidence>
<proteinExistence type="inferred from homology"/>
<evidence type="ECO:0000313" key="8">
    <source>
        <dbReference type="Proteomes" id="UP000613974"/>
    </source>
</evidence>
<evidence type="ECO:0000259" key="6">
    <source>
        <dbReference type="PROSITE" id="PS00624"/>
    </source>
</evidence>
<comment type="caution">
    <text evidence="7">The sequence shown here is derived from an EMBL/GenBank/DDBJ whole genome shotgun (WGS) entry which is preliminary data.</text>
</comment>
<keyword evidence="4" id="KW-0274">FAD</keyword>
<dbReference type="Gene3D" id="3.50.50.60">
    <property type="entry name" value="FAD/NAD(P)-binding domain"/>
    <property type="match status" value="1"/>
</dbReference>
<keyword evidence="8" id="KW-1185">Reference proteome</keyword>
<evidence type="ECO:0000256" key="2">
    <source>
        <dbReference type="ARBA" id="ARBA00010790"/>
    </source>
</evidence>
<dbReference type="InterPro" id="IPR012132">
    <property type="entry name" value="GMC_OxRdtase"/>
</dbReference>
<dbReference type="InterPro" id="IPR000172">
    <property type="entry name" value="GMC_OxRdtase_N"/>
</dbReference>
<dbReference type="PROSITE" id="PS00624">
    <property type="entry name" value="GMC_OXRED_2"/>
    <property type="match status" value="1"/>
</dbReference>
<keyword evidence="3" id="KW-0285">Flavoprotein</keyword>
<dbReference type="EMBL" id="BNEC01000005">
    <property type="protein sequence ID" value="GHI70788.1"/>
    <property type="molecule type" value="Genomic_DNA"/>
</dbReference>
<dbReference type="InterPro" id="IPR007867">
    <property type="entry name" value="GMC_OxRtase_C"/>
</dbReference>
<dbReference type="PANTHER" id="PTHR11552:SF147">
    <property type="entry name" value="CHOLINE DEHYDROGENASE, MITOCHONDRIAL"/>
    <property type="match status" value="1"/>
</dbReference>
<dbReference type="Pfam" id="PF00732">
    <property type="entry name" value="GMC_oxred_N"/>
    <property type="match status" value="1"/>
</dbReference>
<comment type="similarity">
    <text evidence="2">Belongs to the GMC oxidoreductase family.</text>
</comment>
<feature type="region of interest" description="Disordered" evidence="5">
    <location>
        <begin position="251"/>
        <end position="270"/>
    </location>
</feature>
<dbReference type="Pfam" id="PF05199">
    <property type="entry name" value="GMC_oxred_C"/>
    <property type="match status" value="1"/>
</dbReference>
<dbReference type="SUPFAM" id="SSF54373">
    <property type="entry name" value="FAD-linked reductases, C-terminal domain"/>
    <property type="match status" value="1"/>
</dbReference>
<feature type="domain" description="Glucose-methanol-choline oxidoreductase N-terminal" evidence="6">
    <location>
        <begin position="285"/>
        <end position="299"/>
    </location>
</feature>
<dbReference type="Gene3D" id="3.30.560.10">
    <property type="entry name" value="Glucose Oxidase, domain 3"/>
    <property type="match status" value="1"/>
</dbReference>
<evidence type="ECO:0000256" key="1">
    <source>
        <dbReference type="ARBA" id="ARBA00001974"/>
    </source>
</evidence>
<comment type="cofactor">
    <cofactor evidence="1">
        <name>FAD</name>
        <dbReference type="ChEBI" id="CHEBI:57692"/>
    </cofactor>
</comment>
<name>A0ABQ3SRL2_9ACTN</name>
<evidence type="ECO:0000256" key="4">
    <source>
        <dbReference type="ARBA" id="ARBA00022827"/>
    </source>
</evidence>
<evidence type="ECO:0000313" key="7">
    <source>
        <dbReference type="EMBL" id="GHI70788.1"/>
    </source>
</evidence>
<accession>A0ABQ3SRL2</accession>
<dbReference type="RefSeq" id="WP_189740350.1">
    <property type="nucleotide sequence ID" value="NZ_BMRL01000008.1"/>
</dbReference>
<dbReference type="SUPFAM" id="SSF51905">
    <property type="entry name" value="FAD/NAD(P)-binding domain"/>
    <property type="match status" value="1"/>
</dbReference>
<dbReference type="Proteomes" id="UP000613974">
    <property type="component" value="Unassembled WGS sequence"/>
</dbReference>
<dbReference type="PIRSF" id="PIRSF000137">
    <property type="entry name" value="Alcohol_oxidase"/>
    <property type="match status" value="1"/>
</dbReference>
<organism evidence="7 8">
    <name type="scientific">Streptomyces nojiriensis</name>
    <dbReference type="NCBI Taxonomy" id="66374"/>
    <lineage>
        <taxon>Bacteria</taxon>
        <taxon>Bacillati</taxon>
        <taxon>Actinomycetota</taxon>
        <taxon>Actinomycetes</taxon>
        <taxon>Kitasatosporales</taxon>
        <taxon>Streptomycetaceae</taxon>
        <taxon>Streptomyces</taxon>
    </lineage>
</organism>
<protein>
    <submittedName>
        <fullName evidence="7">Choline dehydrogenase</fullName>
    </submittedName>
</protein>
<dbReference type="InterPro" id="IPR036188">
    <property type="entry name" value="FAD/NAD-bd_sf"/>
</dbReference>
<gene>
    <name evidence="7" type="ORF">Snoj_47060</name>
</gene>
<sequence length="539" mass="57982">MSVEEYDYIVVGSGTAGSVLADRLSEDPDVSVLVLEAGGSRIPPEVDDPSSWYKLLGGPVDWGYTSTPQPGLDGRRTYEPRGKAPGGSSNLYIMMHIRGHASDFDNWAYQGAAGWSHEDVLPYFALLEGQEDVTAATTGTRGPQRITNAGRHGPNPVSRAFIDAAVELGHQEIADFNTDGPRRGLFGTGWHHIDVADGRRQGVLAAYLEPALRRANLTLRTNAQSTRLLFDGDTCTGVEYVQLKAPATLSGSEVPGRTVRDGHSTAAAPGPHTVRARREVIVAAGAIESPKLLLLSGIGHPEQLREHGIEVTAALPGVGENFHNHVLTGLMAEVTQELPPPAQNLSESALFLSSQPGLPAPDLQIAFVHVPFDVIVGQDHPNTVSILPGVVRPVSRGWIKLASADPLAHPLINPNYLGDRWDLERMVQGIKIAREIFATSAFSPWYKQELQPGPGYASDDDLRTFAKQKSESYHHQAGSCRMGIDDLSVVDPELRVHGVRNLRVVDASVMPAVPSGNCHTAIAMIAERAADFLKGASRV</sequence>
<dbReference type="PANTHER" id="PTHR11552">
    <property type="entry name" value="GLUCOSE-METHANOL-CHOLINE GMC OXIDOREDUCTASE"/>
    <property type="match status" value="1"/>
</dbReference>
<evidence type="ECO:0000256" key="3">
    <source>
        <dbReference type="ARBA" id="ARBA00022630"/>
    </source>
</evidence>
<reference evidence="8" key="1">
    <citation type="submission" date="2023-07" db="EMBL/GenBank/DDBJ databases">
        <title>Whole genome shotgun sequence of Streptomyces nojiriensis NBRC 13794.</title>
        <authorList>
            <person name="Komaki H."/>
            <person name="Tamura T."/>
        </authorList>
    </citation>
    <scope>NUCLEOTIDE SEQUENCE [LARGE SCALE GENOMIC DNA]</scope>
    <source>
        <strain evidence="8">NBRC 13794</strain>
    </source>
</reference>
<dbReference type="GeneID" id="95589031"/>